<dbReference type="PANTHER" id="PTHR11439">
    <property type="entry name" value="GAG-POL-RELATED RETROTRANSPOSON"/>
    <property type="match status" value="1"/>
</dbReference>
<dbReference type="STRING" id="157652.A0A371FTJ9"/>
<protein>
    <recommendedName>
        <fullName evidence="3">Retrovirus-related Pol polyprotein from transposon TNT 1-94</fullName>
    </recommendedName>
</protein>
<dbReference type="Proteomes" id="UP000257109">
    <property type="component" value="Unassembled WGS sequence"/>
</dbReference>
<dbReference type="EMBL" id="QJKJ01007867">
    <property type="protein sequence ID" value="RDX81638.1"/>
    <property type="molecule type" value="Genomic_DNA"/>
</dbReference>
<dbReference type="CDD" id="cd09272">
    <property type="entry name" value="RNase_HI_RT_Ty1"/>
    <property type="match status" value="1"/>
</dbReference>
<evidence type="ECO:0000313" key="1">
    <source>
        <dbReference type="EMBL" id="RDX81638.1"/>
    </source>
</evidence>
<dbReference type="PANTHER" id="PTHR11439:SF491">
    <property type="entry name" value="INTEGRASE CATALYTIC DOMAIN-CONTAINING PROTEIN"/>
    <property type="match status" value="1"/>
</dbReference>
<gene>
    <name evidence="1" type="ORF">CR513_37649</name>
</gene>
<keyword evidence="2" id="KW-1185">Reference proteome</keyword>
<sequence length="192" mass="21591">MALVPYASSVGSILYGMVCSRPNLAYAMNVVSRFMADLVPTHWGALKWILTYLNGSLSSSLRKSLSSYVFTLFGTVVSWRSVLQSVIALSTTQVEFITLMEGVKEAMWIKGLNVELGIVQNYVTIFCDSQNVIHISKHQVYHEKSKHIDVKLHFIQDIIDTKEVLIEKVATKDNLANASFTKSLPLFKFKHC</sequence>
<proteinExistence type="predicted"/>
<accession>A0A371FTJ9</accession>
<evidence type="ECO:0008006" key="3">
    <source>
        <dbReference type="Google" id="ProtNLM"/>
    </source>
</evidence>
<name>A0A371FTJ9_MUCPR</name>
<reference evidence="1" key="1">
    <citation type="submission" date="2018-05" db="EMBL/GenBank/DDBJ databases">
        <title>Draft genome of Mucuna pruriens seed.</title>
        <authorList>
            <person name="Nnadi N.E."/>
            <person name="Vos R."/>
            <person name="Hasami M.H."/>
            <person name="Devisetty U.K."/>
            <person name="Aguiy J.C."/>
        </authorList>
    </citation>
    <scope>NUCLEOTIDE SEQUENCE [LARGE SCALE GENOMIC DNA]</scope>
    <source>
        <strain evidence="1">JCA_2017</strain>
    </source>
</reference>
<dbReference type="AlphaFoldDB" id="A0A371FTJ9"/>
<feature type="non-terminal residue" evidence="1">
    <location>
        <position position="1"/>
    </location>
</feature>
<evidence type="ECO:0000313" key="2">
    <source>
        <dbReference type="Proteomes" id="UP000257109"/>
    </source>
</evidence>
<organism evidence="1 2">
    <name type="scientific">Mucuna pruriens</name>
    <name type="common">Velvet bean</name>
    <name type="synonym">Dolichos pruriens</name>
    <dbReference type="NCBI Taxonomy" id="157652"/>
    <lineage>
        <taxon>Eukaryota</taxon>
        <taxon>Viridiplantae</taxon>
        <taxon>Streptophyta</taxon>
        <taxon>Embryophyta</taxon>
        <taxon>Tracheophyta</taxon>
        <taxon>Spermatophyta</taxon>
        <taxon>Magnoliopsida</taxon>
        <taxon>eudicotyledons</taxon>
        <taxon>Gunneridae</taxon>
        <taxon>Pentapetalae</taxon>
        <taxon>rosids</taxon>
        <taxon>fabids</taxon>
        <taxon>Fabales</taxon>
        <taxon>Fabaceae</taxon>
        <taxon>Papilionoideae</taxon>
        <taxon>50 kb inversion clade</taxon>
        <taxon>NPAAA clade</taxon>
        <taxon>indigoferoid/millettioid clade</taxon>
        <taxon>Phaseoleae</taxon>
        <taxon>Mucuna</taxon>
    </lineage>
</organism>
<dbReference type="OrthoDB" id="1727749at2759"/>
<comment type="caution">
    <text evidence="1">The sequence shown here is derived from an EMBL/GenBank/DDBJ whole genome shotgun (WGS) entry which is preliminary data.</text>
</comment>